<sequence>MAQMPNEQPDHANILAQGRQQLQAGQFQAAGESANAVLLTQPNHPDALYLLAVSQRYRQDVEGALQNLALLTTQDPTLGRAYQESGHCYLAINRQKEALEAFQHAVQLNNSLLASWQAISRLTSTSEHPNWHEQAADQANKLAALPPALLSVRNMISEGKWFKAEQLCRNFLQQQPKHVEAMRLLADLGIKSEVLDDAEFILESAVAFEPDNVLARFDYMNVLYRRQKYAESMAQATLLREAMPGNQSYRTAYANQCVAVGRFDEALAIYDDVIQQMPGSPELHLLRGHALKTVDRTEDAIADYQKAYAARPDFGDAYWSLANLKTYRFGANEILAMQQQLDREQTPIEDQAHLSFALGKAYEDAQDYHAAMNYYERGNLSRKQQLRYSADRMTENLDLQRSLCTAELFASLAGAGCTAPDPIFIVGLPRAGSTLLEQILASHSQVDGTLELPNISALAQRLGGRRMLNDKPQYPASLTNLAPEQLNQFGEAYLSDTQIFRQGAPYFIDKMPNNFRHIGLIHLILPNARIIDARRHPMACCFSGFKQLFAAGQEFTYGLPEIGQYYRDYVALMDHWDQVLPDKILRVQYEEVVNDTEGQVRRLLEFLGLDFEPECLAFHETQRSVRTPSSEQVRQPIYQSGLEQWRHFEPWLAPLKEALGPTLERYPITGGSTY</sequence>
<evidence type="ECO:0000256" key="1">
    <source>
        <dbReference type="ARBA" id="ARBA00022679"/>
    </source>
</evidence>
<dbReference type="SMART" id="SM00028">
    <property type="entry name" value="TPR"/>
    <property type="match status" value="4"/>
</dbReference>
<dbReference type="InterPro" id="IPR019734">
    <property type="entry name" value="TPR_rpt"/>
</dbReference>
<dbReference type="PROSITE" id="PS50005">
    <property type="entry name" value="TPR"/>
    <property type="match status" value="2"/>
</dbReference>
<evidence type="ECO:0000256" key="2">
    <source>
        <dbReference type="PROSITE-ProRule" id="PRU00339"/>
    </source>
</evidence>
<dbReference type="InterPro" id="IPR026634">
    <property type="entry name" value="TPST-like"/>
</dbReference>
<keyword evidence="2" id="KW-0802">TPR repeat</keyword>
<organism evidence="3 4">
    <name type="scientific">SAR86 cluster bacterium</name>
    <dbReference type="NCBI Taxonomy" id="2030880"/>
    <lineage>
        <taxon>Bacteria</taxon>
        <taxon>Pseudomonadati</taxon>
        <taxon>Pseudomonadota</taxon>
        <taxon>Gammaproteobacteria</taxon>
        <taxon>SAR86 cluster</taxon>
    </lineage>
</organism>
<dbReference type="EMBL" id="JABMOJ010000211">
    <property type="protein sequence ID" value="NQV64843.1"/>
    <property type="molecule type" value="Genomic_DNA"/>
</dbReference>
<dbReference type="Proteomes" id="UP000754644">
    <property type="component" value="Unassembled WGS sequence"/>
</dbReference>
<accession>A0A973A8L6</accession>
<keyword evidence="1" id="KW-0808">Transferase</keyword>
<dbReference type="Pfam" id="PF13181">
    <property type="entry name" value="TPR_8"/>
    <property type="match status" value="2"/>
</dbReference>
<proteinExistence type="predicted"/>
<dbReference type="InterPro" id="IPR011990">
    <property type="entry name" value="TPR-like_helical_dom_sf"/>
</dbReference>
<evidence type="ECO:0000313" key="3">
    <source>
        <dbReference type="EMBL" id="NQV64843.1"/>
    </source>
</evidence>
<name>A0A973A8L6_9GAMM</name>
<feature type="repeat" description="TPR" evidence="2">
    <location>
        <begin position="281"/>
        <end position="314"/>
    </location>
</feature>
<protein>
    <submittedName>
        <fullName evidence="3">Sulfotransferase</fullName>
    </submittedName>
</protein>
<dbReference type="AlphaFoldDB" id="A0A973A8L6"/>
<dbReference type="Gene3D" id="1.25.40.10">
    <property type="entry name" value="Tetratricopeptide repeat domain"/>
    <property type="match status" value="2"/>
</dbReference>
<dbReference type="SUPFAM" id="SSF52540">
    <property type="entry name" value="P-loop containing nucleoside triphosphate hydrolases"/>
    <property type="match status" value="1"/>
</dbReference>
<dbReference type="Pfam" id="PF13432">
    <property type="entry name" value="TPR_16"/>
    <property type="match status" value="2"/>
</dbReference>
<comment type="caution">
    <text evidence="3">The sequence shown here is derived from an EMBL/GenBank/DDBJ whole genome shotgun (WGS) entry which is preliminary data.</text>
</comment>
<dbReference type="PANTHER" id="PTHR12788">
    <property type="entry name" value="PROTEIN-TYROSINE SULFOTRANSFERASE 2"/>
    <property type="match status" value="1"/>
</dbReference>
<feature type="repeat" description="TPR" evidence="2">
    <location>
        <begin position="79"/>
        <end position="112"/>
    </location>
</feature>
<reference evidence="3" key="1">
    <citation type="submission" date="2020-05" db="EMBL/GenBank/DDBJ databases">
        <title>Sulfur intermediates as new biogeochemical hubs in an aquatic model microbial ecosystem.</title>
        <authorList>
            <person name="Vigneron A."/>
        </authorList>
    </citation>
    <scope>NUCLEOTIDE SEQUENCE</scope>
    <source>
        <strain evidence="3">Bin.250</strain>
    </source>
</reference>
<dbReference type="InterPro" id="IPR027417">
    <property type="entry name" value="P-loop_NTPase"/>
</dbReference>
<dbReference type="GO" id="GO:0008476">
    <property type="term" value="F:protein-tyrosine sulfotransferase activity"/>
    <property type="evidence" value="ECO:0007669"/>
    <property type="project" value="InterPro"/>
</dbReference>
<dbReference type="SUPFAM" id="SSF48452">
    <property type="entry name" value="TPR-like"/>
    <property type="match status" value="1"/>
</dbReference>
<evidence type="ECO:0000313" key="4">
    <source>
        <dbReference type="Proteomes" id="UP000754644"/>
    </source>
</evidence>
<gene>
    <name evidence="3" type="ORF">HQ497_05695</name>
</gene>
<dbReference type="PANTHER" id="PTHR12788:SF10">
    <property type="entry name" value="PROTEIN-TYROSINE SULFOTRANSFERASE"/>
    <property type="match status" value="1"/>
</dbReference>
<dbReference type="Gene3D" id="3.40.50.300">
    <property type="entry name" value="P-loop containing nucleotide triphosphate hydrolases"/>
    <property type="match status" value="1"/>
</dbReference>
<dbReference type="Pfam" id="PF13469">
    <property type="entry name" value="Sulfotransfer_3"/>
    <property type="match status" value="1"/>
</dbReference>